<gene>
    <name evidence="1" type="ORF">METZ01_LOCUS401804</name>
</gene>
<proteinExistence type="predicted"/>
<name>A0A382VRE1_9ZZZZ</name>
<protein>
    <submittedName>
        <fullName evidence="1">Uncharacterized protein</fullName>
    </submittedName>
</protein>
<organism evidence="1">
    <name type="scientific">marine metagenome</name>
    <dbReference type="NCBI Taxonomy" id="408172"/>
    <lineage>
        <taxon>unclassified sequences</taxon>
        <taxon>metagenomes</taxon>
        <taxon>ecological metagenomes</taxon>
    </lineage>
</organism>
<accession>A0A382VRE1</accession>
<reference evidence="1" key="1">
    <citation type="submission" date="2018-05" db="EMBL/GenBank/DDBJ databases">
        <authorList>
            <person name="Lanie J.A."/>
            <person name="Ng W.-L."/>
            <person name="Kazmierczak K.M."/>
            <person name="Andrzejewski T.M."/>
            <person name="Davidsen T.M."/>
            <person name="Wayne K.J."/>
            <person name="Tettelin H."/>
            <person name="Glass J.I."/>
            <person name="Rusch D."/>
            <person name="Podicherti R."/>
            <person name="Tsui H.-C.T."/>
            <person name="Winkler M.E."/>
        </authorList>
    </citation>
    <scope>NUCLEOTIDE SEQUENCE</scope>
</reference>
<sequence>MIFKSLINVTNNYTHENEFTVTSYLPTDSNVIDVFKQHYRNGMELINQHGFKVNSEEKIIACGCFNVSLDKWPIVNHSYNGQLQENVIYFKNASWNGPKLKRSITDSICLYHNLFYCDFYTFMKFTHQYVYPTILKNQERVQLEYCREFKNRPIEQQESELIKVLSNAFDLKFNIEKFIYED</sequence>
<evidence type="ECO:0000313" key="1">
    <source>
        <dbReference type="EMBL" id="SVD48950.1"/>
    </source>
</evidence>
<dbReference type="AlphaFoldDB" id="A0A382VRE1"/>
<dbReference type="EMBL" id="UINC01153950">
    <property type="protein sequence ID" value="SVD48950.1"/>
    <property type="molecule type" value="Genomic_DNA"/>
</dbReference>